<dbReference type="Proteomes" id="UP000265520">
    <property type="component" value="Unassembled WGS sequence"/>
</dbReference>
<evidence type="ECO:0000313" key="3">
    <source>
        <dbReference type="Proteomes" id="UP000265520"/>
    </source>
</evidence>
<accession>A0A392QMV6</accession>
<evidence type="ECO:0000256" key="1">
    <source>
        <dbReference type="SAM" id="MobiDB-lite"/>
    </source>
</evidence>
<organism evidence="2 3">
    <name type="scientific">Trifolium medium</name>
    <dbReference type="NCBI Taxonomy" id="97028"/>
    <lineage>
        <taxon>Eukaryota</taxon>
        <taxon>Viridiplantae</taxon>
        <taxon>Streptophyta</taxon>
        <taxon>Embryophyta</taxon>
        <taxon>Tracheophyta</taxon>
        <taxon>Spermatophyta</taxon>
        <taxon>Magnoliopsida</taxon>
        <taxon>eudicotyledons</taxon>
        <taxon>Gunneridae</taxon>
        <taxon>Pentapetalae</taxon>
        <taxon>rosids</taxon>
        <taxon>fabids</taxon>
        <taxon>Fabales</taxon>
        <taxon>Fabaceae</taxon>
        <taxon>Papilionoideae</taxon>
        <taxon>50 kb inversion clade</taxon>
        <taxon>NPAAA clade</taxon>
        <taxon>Hologalegina</taxon>
        <taxon>IRL clade</taxon>
        <taxon>Trifolieae</taxon>
        <taxon>Trifolium</taxon>
    </lineage>
</organism>
<evidence type="ECO:0000313" key="2">
    <source>
        <dbReference type="EMBL" id="MCI25568.1"/>
    </source>
</evidence>
<feature type="compositionally biased region" description="Polar residues" evidence="1">
    <location>
        <begin position="38"/>
        <end position="49"/>
    </location>
</feature>
<dbReference type="EMBL" id="LXQA010147967">
    <property type="protein sequence ID" value="MCI25568.1"/>
    <property type="molecule type" value="Genomic_DNA"/>
</dbReference>
<sequence>MSGTAYLSHSNKTILTAMEIEEISREPPEEDNELEATDATSGVGQRQIA</sequence>
<dbReference type="AlphaFoldDB" id="A0A392QMV6"/>
<keyword evidence="3" id="KW-1185">Reference proteome</keyword>
<name>A0A392QMV6_9FABA</name>
<proteinExistence type="predicted"/>
<comment type="caution">
    <text evidence="2">The sequence shown here is derived from an EMBL/GenBank/DDBJ whole genome shotgun (WGS) entry which is preliminary data.</text>
</comment>
<reference evidence="2 3" key="1">
    <citation type="journal article" date="2018" name="Front. Plant Sci.">
        <title>Red Clover (Trifolium pratense) and Zigzag Clover (T. medium) - A Picture of Genomic Similarities and Differences.</title>
        <authorList>
            <person name="Dluhosova J."/>
            <person name="Istvanek J."/>
            <person name="Nedelnik J."/>
            <person name="Repkova J."/>
        </authorList>
    </citation>
    <scope>NUCLEOTIDE SEQUENCE [LARGE SCALE GENOMIC DNA]</scope>
    <source>
        <strain evidence="3">cv. 10/8</strain>
        <tissue evidence="2">Leaf</tissue>
    </source>
</reference>
<protein>
    <submittedName>
        <fullName evidence="2">Uncharacterized protein</fullName>
    </submittedName>
</protein>
<feature type="region of interest" description="Disordered" evidence="1">
    <location>
        <begin position="22"/>
        <end position="49"/>
    </location>
</feature>